<dbReference type="EMBL" id="FRCY01000003">
    <property type="protein sequence ID" value="SHM70922.1"/>
    <property type="molecule type" value="Genomic_DNA"/>
</dbReference>
<reference evidence="1 2" key="1">
    <citation type="submission" date="2016-11" db="EMBL/GenBank/DDBJ databases">
        <authorList>
            <person name="Jaros S."/>
            <person name="Januszkiewicz K."/>
            <person name="Wedrychowicz H."/>
        </authorList>
    </citation>
    <scope>NUCLEOTIDE SEQUENCE [LARGE SCALE GENOMIC DNA]</scope>
    <source>
        <strain evidence="1 2">CGMCC 1.6102</strain>
    </source>
</reference>
<evidence type="ECO:0000313" key="2">
    <source>
        <dbReference type="Proteomes" id="UP000184513"/>
    </source>
</evidence>
<proteinExistence type="predicted"/>
<sequence>MSVFIKPFDYRSSLSTEVSRKGLSSEAAINDPNHSRLNKVSLKRADNANALTIYSAEMTASAANLPEVMAALIDPFSRWSPAR</sequence>
<gene>
    <name evidence="1" type="ORF">SAMN04488057_10339</name>
</gene>
<name>A0A1M7KZA9_9BACT</name>
<dbReference type="AlphaFoldDB" id="A0A1M7KZA9"/>
<accession>A0A1M7KZA9</accession>
<dbReference type="Proteomes" id="UP000184513">
    <property type="component" value="Unassembled WGS sequence"/>
</dbReference>
<organism evidence="1 2">
    <name type="scientific">Cyclobacterium lianum</name>
    <dbReference type="NCBI Taxonomy" id="388280"/>
    <lineage>
        <taxon>Bacteria</taxon>
        <taxon>Pseudomonadati</taxon>
        <taxon>Bacteroidota</taxon>
        <taxon>Cytophagia</taxon>
        <taxon>Cytophagales</taxon>
        <taxon>Cyclobacteriaceae</taxon>
        <taxon>Cyclobacterium</taxon>
    </lineage>
</organism>
<evidence type="ECO:0000313" key="1">
    <source>
        <dbReference type="EMBL" id="SHM70922.1"/>
    </source>
</evidence>
<keyword evidence="2" id="KW-1185">Reference proteome</keyword>
<protein>
    <submittedName>
        <fullName evidence="1">Uncharacterized protein</fullName>
    </submittedName>
</protein>